<evidence type="ECO:0000313" key="1">
    <source>
        <dbReference type="EMBL" id="KAH6924971.1"/>
    </source>
</evidence>
<dbReference type="EMBL" id="CM023488">
    <property type="protein sequence ID" value="KAH6924971.1"/>
    <property type="molecule type" value="Genomic_DNA"/>
</dbReference>
<gene>
    <name evidence="1" type="ORF">HPB50_027042</name>
</gene>
<comment type="caution">
    <text evidence="1">The sequence shown here is derived from an EMBL/GenBank/DDBJ whole genome shotgun (WGS) entry which is preliminary data.</text>
</comment>
<name>A0ACB7RT43_HYAAI</name>
<reference evidence="1" key="1">
    <citation type="submission" date="2020-05" db="EMBL/GenBank/DDBJ databases">
        <title>Large-scale comparative analyses of tick genomes elucidate their genetic diversity and vector capacities.</title>
        <authorList>
            <person name="Jia N."/>
            <person name="Wang J."/>
            <person name="Shi W."/>
            <person name="Du L."/>
            <person name="Sun Y."/>
            <person name="Zhan W."/>
            <person name="Jiang J."/>
            <person name="Wang Q."/>
            <person name="Zhang B."/>
            <person name="Ji P."/>
            <person name="Sakyi L.B."/>
            <person name="Cui X."/>
            <person name="Yuan T."/>
            <person name="Jiang B."/>
            <person name="Yang W."/>
            <person name="Lam T.T.-Y."/>
            <person name="Chang Q."/>
            <person name="Ding S."/>
            <person name="Wang X."/>
            <person name="Zhu J."/>
            <person name="Ruan X."/>
            <person name="Zhao L."/>
            <person name="Wei J."/>
            <person name="Que T."/>
            <person name="Du C."/>
            <person name="Cheng J."/>
            <person name="Dai P."/>
            <person name="Han X."/>
            <person name="Huang E."/>
            <person name="Gao Y."/>
            <person name="Liu J."/>
            <person name="Shao H."/>
            <person name="Ye R."/>
            <person name="Li L."/>
            <person name="Wei W."/>
            <person name="Wang X."/>
            <person name="Wang C."/>
            <person name="Yang T."/>
            <person name="Huo Q."/>
            <person name="Li W."/>
            <person name="Guo W."/>
            <person name="Chen H."/>
            <person name="Zhou L."/>
            <person name="Ni X."/>
            <person name="Tian J."/>
            <person name="Zhou Y."/>
            <person name="Sheng Y."/>
            <person name="Liu T."/>
            <person name="Pan Y."/>
            <person name="Xia L."/>
            <person name="Li J."/>
            <person name="Zhao F."/>
            <person name="Cao W."/>
        </authorList>
    </citation>
    <scope>NUCLEOTIDE SEQUENCE</scope>
    <source>
        <strain evidence="1">Hyas-2018</strain>
    </source>
</reference>
<organism evidence="1 2">
    <name type="scientific">Hyalomma asiaticum</name>
    <name type="common">Tick</name>
    <dbReference type="NCBI Taxonomy" id="266040"/>
    <lineage>
        <taxon>Eukaryota</taxon>
        <taxon>Metazoa</taxon>
        <taxon>Ecdysozoa</taxon>
        <taxon>Arthropoda</taxon>
        <taxon>Chelicerata</taxon>
        <taxon>Arachnida</taxon>
        <taxon>Acari</taxon>
        <taxon>Parasitiformes</taxon>
        <taxon>Ixodida</taxon>
        <taxon>Ixodoidea</taxon>
        <taxon>Ixodidae</taxon>
        <taxon>Hyalomminae</taxon>
        <taxon>Hyalomma</taxon>
    </lineage>
</organism>
<dbReference type="Proteomes" id="UP000821845">
    <property type="component" value="Chromosome 8"/>
</dbReference>
<evidence type="ECO:0000313" key="2">
    <source>
        <dbReference type="Proteomes" id="UP000821845"/>
    </source>
</evidence>
<keyword evidence="2" id="KW-1185">Reference proteome</keyword>
<sequence length="148" mass="15828">MGRDVSARGNANRNEAANEAARDFTYRAAEPADSTEEAQDYAPASPGPEPKRGGDVPATTDWVAAYAESEGGKDNDPSMACGRRGKRPTGRRAVQWAALEKQRPSEIARFPIPQHRGRRQKKGGSSEGCSPSRGHHAEVAAMTPPFVG</sequence>
<protein>
    <submittedName>
        <fullName evidence="1">Uncharacterized protein</fullName>
    </submittedName>
</protein>
<accession>A0ACB7RT43</accession>
<proteinExistence type="predicted"/>